<gene>
    <name evidence="1" type="ORF">XBP1_2520004</name>
</gene>
<evidence type="ECO:0000313" key="1">
    <source>
        <dbReference type="EMBL" id="CDG97222.1"/>
    </source>
</evidence>
<dbReference type="AlphaFoldDB" id="A0A077NFQ6"/>
<name>A0A077NFQ6_XENBV</name>
<accession>A0A077NFQ6</accession>
<organism evidence="1 2">
    <name type="scientific">Xenorhabdus bovienii str. puntauvense</name>
    <dbReference type="NCBI Taxonomy" id="1398201"/>
    <lineage>
        <taxon>Bacteria</taxon>
        <taxon>Pseudomonadati</taxon>
        <taxon>Pseudomonadota</taxon>
        <taxon>Gammaproteobacteria</taxon>
        <taxon>Enterobacterales</taxon>
        <taxon>Morganellaceae</taxon>
        <taxon>Xenorhabdus</taxon>
    </lineage>
</organism>
<protein>
    <submittedName>
        <fullName evidence="1">Uncharacterized protein</fullName>
    </submittedName>
</protein>
<dbReference type="Proteomes" id="UP000028511">
    <property type="component" value="Unassembled WGS sequence"/>
</dbReference>
<dbReference type="EMBL" id="CBSW010000171">
    <property type="protein sequence ID" value="CDG97222.1"/>
    <property type="molecule type" value="Genomic_DNA"/>
</dbReference>
<sequence>MEFYLNRVIRFFIALFILLLSSFVLNAFAGNEAPYAQYIKKTNFVIP</sequence>
<dbReference type="HOGENOM" id="CLU_3174846_0_0_6"/>
<reference evidence="1" key="1">
    <citation type="submission" date="2013-07" db="EMBL/GenBank/DDBJ databases">
        <title>Sub-species coevolution in mutualistic symbiosis.</title>
        <authorList>
            <person name="Murfin K."/>
            <person name="Klassen J."/>
            <person name="Lee M."/>
            <person name="Forst S."/>
            <person name="Stock P."/>
            <person name="Goodrich-Blair H."/>
        </authorList>
    </citation>
    <scope>NUCLEOTIDE SEQUENCE [LARGE SCALE GENOMIC DNA]</scope>
    <source>
        <strain evidence="1">Puntauvense</strain>
    </source>
</reference>
<evidence type="ECO:0000313" key="2">
    <source>
        <dbReference type="Proteomes" id="UP000028511"/>
    </source>
</evidence>
<proteinExistence type="predicted"/>
<comment type="caution">
    <text evidence="1">The sequence shown here is derived from an EMBL/GenBank/DDBJ whole genome shotgun (WGS) entry which is preliminary data.</text>
</comment>